<evidence type="ECO:0000259" key="1">
    <source>
        <dbReference type="PROSITE" id="PS51462"/>
    </source>
</evidence>
<dbReference type="InterPro" id="IPR015797">
    <property type="entry name" value="NUDIX_hydrolase-like_dom_sf"/>
</dbReference>
<dbReference type="Gene3D" id="3.90.79.10">
    <property type="entry name" value="Nucleoside Triphosphate Pyrophosphohydrolase"/>
    <property type="match status" value="1"/>
</dbReference>
<evidence type="ECO:0000313" key="2">
    <source>
        <dbReference type="EMBL" id="KKP92030.1"/>
    </source>
</evidence>
<dbReference type="PANTHER" id="PTHR43736:SF1">
    <property type="entry name" value="DIHYDRONEOPTERIN TRIPHOSPHATE DIPHOSPHATASE"/>
    <property type="match status" value="1"/>
</dbReference>
<dbReference type="InterPro" id="IPR036390">
    <property type="entry name" value="WH_DNA-bd_sf"/>
</dbReference>
<dbReference type="PROSITE" id="PS51462">
    <property type="entry name" value="NUDIX"/>
    <property type="match status" value="1"/>
</dbReference>
<organism evidence="2 3">
    <name type="scientific">candidate division WS6 bacterium GW2011_GWC1_36_11</name>
    <dbReference type="NCBI Taxonomy" id="1619090"/>
    <lineage>
        <taxon>Bacteria</taxon>
        <taxon>Candidatus Dojkabacteria</taxon>
    </lineage>
</organism>
<dbReference type="PANTHER" id="PTHR43736">
    <property type="entry name" value="ADP-RIBOSE PYROPHOSPHATASE"/>
    <property type="match status" value="1"/>
</dbReference>
<reference evidence="2 3" key="1">
    <citation type="journal article" date="2015" name="Nature">
        <title>rRNA introns, odd ribosomes, and small enigmatic genomes across a large radiation of phyla.</title>
        <authorList>
            <person name="Brown C.T."/>
            <person name="Hug L.A."/>
            <person name="Thomas B.C."/>
            <person name="Sharon I."/>
            <person name="Castelle C.J."/>
            <person name="Singh A."/>
            <person name="Wilkins M.J."/>
            <person name="Williams K.H."/>
            <person name="Banfield J.F."/>
        </authorList>
    </citation>
    <scope>NUCLEOTIDE SEQUENCE [LARGE SCALE GENOMIC DNA]</scope>
</reference>
<protein>
    <submittedName>
        <fullName evidence="2">NUDIX hydrolase</fullName>
    </submittedName>
</protein>
<dbReference type="CDD" id="cd02883">
    <property type="entry name" value="NUDIX_Hydrolase"/>
    <property type="match status" value="1"/>
</dbReference>
<accession>A0A0G0FXD9</accession>
<gene>
    <name evidence="2" type="ORF">UR96_C0022G0010</name>
</gene>
<dbReference type="Proteomes" id="UP000034140">
    <property type="component" value="Unassembled WGS sequence"/>
</dbReference>
<sequence length="223" mass="26025">MLILRELLFKPNSRFSELNIKGLSNDHFSYHVNTLVDLDLVKKGERGYSLTSTGKEFANRMDTDQAQMEKQPKVAVMVIAYKYIKGTKYLLMQERAKEPFYGYKGFITGKMRFGEKIQESARRELIEETGLDCKDITLKTIYHDHVITSENGKLMEDKIFFVTVAKNPTGELMNTESGKHSWVSEKEYWETKKKYYNEDNIYESSKRRGALDICENTYAVQEF</sequence>
<name>A0A0G0FXD9_9BACT</name>
<dbReference type="GO" id="GO:0016787">
    <property type="term" value="F:hydrolase activity"/>
    <property type="evidence" value="ECO:0007669"/>
    <property type="project" value="UniProtKB-KW"/>
</dbReference>
<proteinExistence type="predicted"/>
<evidence type="ECO:0000313" key="3">
    <source>
        <dbReference type="Proteomes" id="UP000034140"/>
    </source>
</evidence>
<dbReference type="EMBL" id="LBRE01000022">
    <property type="protein sequence ID" value="KKP92030.1"/>
    <property type="molecule type" value="Genomic_DNA"/>
</dbReference>
<dbReference type="InterPro" id="IPR000086">
    <property type="entry name" value="NUDIX_hydrolase_dom"/>
</dbReference>
<comment type="caution">
    <text evidence="2">The sequence shown here is derived from an EMBL/GenBank/DDBJ whole genome shotgun (WGS) entry which is preliminary data.</text>
</comment>
<feature type="domain" description="Nudix hydrolase" evidence="1">
    <location>
        <begin position="69"/>
        <end position="207"/>
    </location>
</feature>
<dbReference type="SUPFAM" id="SSF46785">
    <property type="entry name" value="Winged helix' DNA-binding domain"/>
    <property type="match status" value="1"/>
</dbReference>
<dbReference type="AlphaFoldDB" id="A0A0G0FXD9"/>
<dbReference type="SUPFAM" id="SSF55811">
    <property type="entry name" value="Nudix"/>
    <property type="match status" value="1"/>
</dbReference>
<keyword evidence="2" id="KW-0378">Hydrolase</keyword>
<dbReference type="Pfam" id="PF00293">
    <property type="entry name" value="NUDIX"/>
    <property type="match status" value="1"/>
</dbReference>